<comment type="caution">
    <text evidence="10">The sequence shown here is derived from an EMBL/GenBank/DDBJ whole genome shotgun (WGS) entry which is preliminary data.</text>
</comment>
<sequence>AVDSYLSSFKNVPAYVGNTLKGSANTLNDVNNMLKGNSYYDGSKVVSLQGTVKAAAPVAQAAPVKHVELIVNVEQYPSTEGAKEIVTGAPESHKATLVETKNTAAQTITKAASEATQTAESSVTVIETREDKSSIVKGATEVVNPQAIERSKTTVGKEESKPAISVVKMSETIKGADGKDGAEGKQGVSGKKGATGSNGKDGVTTVITKTVVDNETRATVLSHSRAINRNSAAIERNSKAIERNTKQIAANTKAIKQVGAMAQATSNLHYNASNSGYAMAVGEYKGAVAFAGGVQKQINEHTAVTVQVSYDGDSVGASVGIHGDF</sequence>
<evidence type="ECO:0000256" key="8">
    <source>
        <dbReference type="SAM" id="MobiDB-lite"/>
    </source>
</evidence>
<name>A0ABT2H9T1_9MICO</name>
<reference evidence="10" key="1">
    <citation type="submission" date="2022-08" db="EMBL/GenBank/DDBJ databases">
        <authorList>
            <person name="Deng Y."/>
            <person name="Han X.-F."/>
            <person name="Zhang Y.-Q."/>
        </authorList>
    </citation>
    <scope>NUCLEOTIDE SEQUENCE</scope>
    <source>
        <strain evidence="10">CPCC 203386</strain>
    </source>
</reference>
<accession>A0ABT2H9T1</accession>
<evidence type="ECO:0000313" key="11">
    <source>
        <dbReference type="Proteomes" id="UP001165586"/>
    </source>
</evidence>
<proteinExistence type="predicted"/>
<feature type="domain" description="Trimeric autotransporter adhesin YadA-like C-terminal membrane anchor" evidence="9">
    <location>
        <begin position="271"/>
        <end position="322"/>
    </location>
</feature>
<gene>
    <name evidence="10" type="ORF">N1032_23600</name>
</gene>
<keyword evidence="3" id="KW-1134">Transmembrane beta strand</keyword>
<feature type="region of interest" description="Disordered" evidence="8">
    <location>
        <begin position="175"/>
        <end position="202"/>
    </location>
</feature>
<dbReference type="InterPro" id="IPR005594">
    <property type="entry name" value="YadA_C"/>
</dbReference>
<keyword evidence="11" id="KW-1185">Reference proteome</keyword>
<evidence type="ECO:0000313" key="10">
    <source>
        <dbReference type="EMBL" id="MCS5736720.1"/>
    </source>
</evidence>
<keyword evidence="5" id="KW-0732">Signal</keyword>
<keyword evidence="6" id="KW-0472">Membrane</keyword>
<dbReference type="SUPFAM" id="SSF54523">
    <property type="entry name" value="Pili subunits"/>
    <property type="match status" value="1"/>
</dbReference>
<evidence type="ECO:0000259" key="9">
    <source>
        <dbReference type="Pfam" id="PF03895"/>
    </source>
</evidence>
<evidence type="ECO:0000256" key="2">
    <source>
        <dbReference type="ARBA" id="ARBA00004442"/>
    </source>
</evidence>
<evidence type="ECO:0000256" key="5">
    <source>
        <dbReference type="ARBA" id="ARBA00022729"/>
    </source>
</evidence>
<evidence type="ECO:0000256" key="3">
    <source>
        <dbReference type="ARBA" id="ARBA00022452"/>
    </source>
</evidence>
<protein>
    <submittedName>
        <fullName evidence="10">YadA C-terminal domain-containing protein</fullName>
    </submittedName>
</protein>
<dbReference type="RefSeq" id="WP_259542808.1">
    <property type="nucleotide sequence ID" value="NZ_JANLCJ010000134.1"/>
</dbReference>
<dbReference type="EMBL" id="JANLCJ010000134">
    <property type="protein sequence ID" value="MCS5736720.1"/>
    <property type="molecule type" value="Genomic_DNA"/>
</dbReference>
<comment type="subcellular location">
    <subcellularLocation>
        <location evidence="2">Cell outer membrane</location>
    </subcellularLocation>
    <subcellularLocation>
        <location evidence="1">Cell surface</location>
    </subcellularLocation>
</comment>
<evidence type="ECO:0000256" key="4">
    <source>
        <dbReference type="ARBA" id="ARBA00022692"/>
    </source>
</evidence>
<evidence type="ECO:0000256" key="7">
    <source>
        <dbReference type="ARBA" id="ARBA00023237"/>
    </source>
</evidence>
<dbReference type="Pfam" id="PF03895">
    <property type="entry name" value="YadA_anchor"/>
    <property type="match status" value="1"/>
</dbReference>
<keyword evidence="7" id="KW-0998">Cell outer membrane</keyword>
<feature type="non-terminal residue" evidence="10">
    <location>
        <position position="1"/>
    </location>
</feature>
<dbReference type="InterPro" id="IPR045584">
    <property type="entry name" value="Pilin-like"/>
</dbReference>
<keyword evidence="4" id="KW-0812">Transmembrane</keyword>
<evidence type="ECO:0000256" key="6">
    <source>
        <dbReference type="ARBA" id="ARBA00023136"/>
    </source>
</evidence>
<dbReference type="Gene3D" id="3.30.1300.30">
    <property type="entry name" value="GSPII I/J protein-like"/>
    <property type="match status" value="1"/>
</dbReference>
<dbReference type="Proteomes" id="UP001165586">
    <property type="component" value="Unassembled WGS sequence"/>
</dbReference>
<evidence type="ECO:0000256" key="1">
    <source>
        <dbReference type="ARBA" id="ARBA00004241"/>
    </source>
</evidence>
<organism evidence="10 11">
    <name type="scientific">Herbiconiux daphne</name>
    <dbReference type="NCBI Taxonomy" id="2970914"/>
    <lineage>
        <taxon>Bacteria</taxon>
        <taxon>Bacillati</taxon>
        <taxon>Actinomycetota</taxon>
        <taxon>Actinomycetes</taxon>
        <taxon>Micrococcales</taxon>
        <taxon>Microbacteriaceae</taxon>
        <taxon>Herbiconiux</taxon>
    </lineage>
</organism>